<keyword evidence="3" id="KW-0732">Signal</keyword>
<sequence>RLSHIFVRTKEAADSAYAALRSGEDFAVVAQRLSEDLKSSQRGGDLGFFSSDNLDPSLAAVASRLSVGSYSKAIESGYGYHLIKVTDRKKKGTIREFELVREDIHNQLLAEKQRRELEMLLSELEAKSEVVRHDPGDLPSESPEEGE</sequence>
<feature type="domain" description="PpiC" evidence="7">
    <location>
        <begin position="1"/>
        <end position="87"/>
    </location>
</feature>
<dbReference type="InterPro" id="IPR050245">
    <property type="entry name" value="PrsA_foldase"/>
</dbReference>
<gene>
    <name evidence="8" type="ORF">S01H1_69269</name>
</gene>
<evidence type="ECO:0000256" key="2">
    <source>
        <dbReference type="ARBA" id="ARBA00013194"/>
    </source>
</evidence>
<accession>X0YPM8</accession>
<feature type="region of interest" description="Disordered" evidence="6">
    <location>
        <begin position="128"/>
        <end position="147"/>
    </location>
</feature>
<organism evidence="8">
    <name type="scientific">marine sediment metagenome</name>
    <dbReference type="NCBI Taxonomy" id="412755"/>
    <lineage>
        <taxon>unclassified sequences</taxon>
        <taxon>metagenomes</taxon>
        <taxon>ecological metagenomes</taxon>
    </lineage>
</organism>
<dbReference type="SUPFAM" id="SSF54534">
    <property type="entry name" value="FKBP-like"/>
    <property type="match status" value="1"/>
</dbReference>
<dbReference type="PROSITE" id="PS50198">
    <property type="entry name" value="PPIC_PPIASE_2"/>
    <property type="match status" value="1"/>
</dbReference>
<comment type="catalytic activity">
    <reaction evidence="1">
        <text>[protein]-peptidylproline (omega=180) = [protein]-peptidylproline (omega=0)</text>
        <dbReference type="Rhea" id="RHEA:16237"/>
        <dbReference type="Rhea" id="RHEA-COMP:10747"/>
        <dbReference type="Rhea" id="RHEA-COMP:10748"/>
        <dbReference type="ChEBI" id="CHEBI:83833"/>
        <dbReference type="ChEBI" id="CHEBI:83834"/>
        <dbReference type="EC" id="5.2.1.8"/>
    </reaction>
</comment>
<evidence type="ECO:0000313" key="8">
    <source>
        <dbReference type="EMBL" id="GAG38666.1"/>
    </source>
</evidence>
<dbReference type="EMBL" id="BARS01045980">
    <property type="protein sequence ID" value="GAG38666.1"/>
    <property type="molecule type" value="Genomic_DNA"/>
</dbReference>
<dbReference type="Pfam" id="PF00639">
    <property type="entry name" value="Rotamase"/>
    <property type="match status" value="1"/>
</dbReference>
<dbReference type="Gene3D" id="3.10.50.40">
    <property type="match status" value="1"/>
</dbReference>
<evidence type="ECO:0000256" key="3">
    <source>
        <dbReference type="ARBA" id="ARBA00022729"/>
    </source>
</evidence>
<evidence type="ECO:0000256" key="5">
    <source>
        <dbReference type="ARBA" id="ARBA00023235"/>
    </source>
</evidence>
<dbReference type="InterPro" id="IPR023058">
    <property type="entry name" value="PPIase_PpiC_CS"/>
</dbReference>
<evidence type="ECO:0000256" key="1">
    <source>
        <dbReference type="ARBA" id="ARBA00000971"/>
    </source>
</evidence>
<feature type="non-terminal residue" evidence="8">
    <location>
        <position position="1"/>
    </location>
</feature>
<dbReference type="InterPro" id="IPR046357">
    <property type="entry name" value="PPIase_dom_sf"/>
</dbReference>
<dbReference type="PANTHER" id="PTHR47245:SF1">
    <property type="entry name" value="FOLDASE PROTEIN PRSA"/>
    <property type="match status" value="1"/>
</dbReference>
<keyword evidence="4" id="KW-0697">Rotamase</keyword>
<comment type="caution">
    <text evidence="8">The sequence shown here is derived from an EMBL/GenBank/DDBJ whole genome shotgun (WGS) entry which is preliminary data.</text>
</comment>
<dbReference type="GO" id="GO:0003755">
    <property type="term" value="F:peptidyl-prolyl cis-trans isomerase activity"/>
    <property type="evidence" value="ECO:0007669"/>
    <property type="project" value="UniProtKB-KW"/>
</dbReference>
<evidence type="ECO:0000259" key="7">
    <source>
        <dbReference type="PROSITE" id="PS50198"/>
    </source>
</evidence>
<evidence type="ECO:0000256" key="6">
    <source>
        <dbReference type="SAM" id="MobiDB-lite"/>
    </source>
</evidence>
<proteinExistence type="predicted"/>
<dbReference type="AlphaFoldDB" id="X0YPM8"/>
<dbReference type="PANTHER" id="PTHR47245">
    <property type="entry name" value="PEPTIDYLPROLYL ISOMERASE"/>
    <property type="match status" value="1"/>
</dbReference>
<dbReference type="EC" id="5.2.1.8" evidence="2"/>
<protein>
    <recommendedName>
        <fullName evidence="2">peptidylprolyl isomerase</fullName>
        <ecNumber evidence="2">5.2.1.8</ecNumber>
    </recommendedName>
</protein>
<dbReference type="InterPro" id="IPR000297">
    <property type="entry name" value="PPIase_PpiC"/>
</dbReference>
<name>X0YPM8_9ZZZZ</name>
<evidence type="ECO:0000256" key="4">
    <source>
        <dbReference type="ARBA" id="ARBA00023110"/>
    </source>
</evidence>
<dbReference type="PROSITE" id="PS01096">
    <property type="entry name" value="PPIC_PPIASE_1"/>
    <property type="match status" value="1"/>
</dbReference>
<keyword evidence="5" id="KW-0413">Isomerase</keyword>
<reference evidence="8" key="1">
    <citation type="journal article" date="2014" name="Front. Microbiol.">
        <title>High frequency of phylogenetically diverse reductive dehalogenase-homologous genes in deep subseafloor sedimentary metagenomes.</title>
        <authorList>
            <person name="Kawai M."/>
            <person name="Futagami T."/>
            <person name="Toyoda A."/>
            <person name="Takaki Y."/>
            <person name="Nishi S."/>
            <person name="Hori S."/>
            <person name="Arai W."/>
            <person name="Tsubouchi T."/>
            <person name="Morono Y."/>
            <person name="Uchiyama I."/>
            <person name="Ito T."/>
            <person name="Fujiyama A."/>
            <person name="Inagaki F."/>
            <person name="Takami H."/>
        </authorList>
    </citation>
    <scope>NUCLEOTIDE SEQUENCE</scope>
    <source>
        <strain evidence="8">Expedition CK06-06</strain>
    </source>
</reference>